<dbReference type="AlphaFoldDB" id="A0A917VAJ9"/>
<evidence type="ECO:0000313" key="3">
    <source>
        <dbReference type="Proteomes" id="UP000637788"/>
    </source>
</evidence>
<name>A0A917VAJ9_9ACTN</name>
<dbReference type="Proteomes" id="UP000637788">
    <property type="component" value="Unassembled WGS sequence"/>
</dbReference>
<protein>
    <submittedName>
        <fullName evidence="2">Uncharacterized protein</fullName>
    </submittedName>
</protein>
<reference evidence="2" key="2">
    <citation type="submission" date="2020-09" db="EMBL/GenBank/DDBJ databases">
        <authorList>
            <person name="Sun Q."/>
            <person name="Ohkuma M."/>
        </authorList>
    </citation>
    <scope>NUCLEOTIDE SEQUENCE</scope>
    <source>
        <strain evidence="2">JCM 3035</strain>
    </source>
</reference>
<feature type="region of interest" description="Disordered" evidence="1">
    <location>
        <begin position="1"/>
        <end position="38"/>
    </location>
</feature>
<sequence length="156" mass="16297">MHTVSDAAATRPGLRPDGDSARVRSAAPHDPSDGVALLGGRPVAAAPRAGEARPGVCAVAHRLAARPVVGHGTSAGLAPRGLTRPGCLGARAVAEALTAARDPYARLARGCRPRGCRAPARRVHGRRVRYVIGDEPGQVNGMRWRRRLVCPLCSEL</sequence>
<proteinExistence type="predicted"/>
<dbReference type="EMBL" id="BMPQ01000003">
    <property type="protein sequence ID" value="GGK57669.1"/>
    <property type="molecule type" value="Genomic_DNA"/>
</dbReference>
<evidence type="ECO:0000313" key="2">
    <source>
        <dbReference type="EMBL" id="GGK57669.1"/>
    </source>
</evidence>
<accession>A0A917VAJ9</accession>
<organism evidence="2 3">
    <name type="scientific">Streptomyces flaveus</name>
    <dbReference type="NCBI Taxonomy" id="66370"/>
    <lineage>
        <taxon>Bacteria</taxon>
        <taxon>Bacillati</taxon>
        <taxon>Actinomycetota</taxon>
        <taxon>Actinomycetes</taxon>
        <taxon>Kitasatosporales</taxon>
        <taxon>Streptomycetaceae</taxon>
        <taxon>Streptomyces</taxon>
        <taxon>Streptomyces aurantiacus group</taxon>
    </lineage>
</organism>
<gene>
    <name evidence="2" type="ORF">GCM10010094_17540</name>
</gene>
<comment type="caution">
    <text evidence="2">The sequence shown here is derived from an EMBL/GenBank/DDBJ whole genome shotgun (WGS) entry which is preliminary data.</text>
</comment>
<evidence type="ECO:0000256" key="1">
    <source>
        <dbReference type="SAM" id="MobiDB-lite"/>
    </source>
</evidence>
<dbReference type="InterPro" id="IPR058113">
    <property type="entry name" value="TrpM_modulator"/>
</dbReference>
<dbReference type="NCBIfam" id="NF047334">
    <property type="entry name" value="modulat_TrpM"/>
    <property type="match status" value="1"/>
</dbReference>
<reference evidence="2" key="1">
    <citation type="journal article" date="2014" name="Int. J. Syst. Evol. Microbiol.">
        <title>Complete genome sequence of Corynebacterium casei LMG S-19264T (=DSM 44701T), isolated from a smear-ripened cheese.</title>
        <authorList>
            <consortium name="US DOE Joint Genome Institute (JGI-PGF)"/>
            <person name="Walter F."/>
            <person name="Albersmeier A."/>
            <person name="Kalinowski J."/>
            <person name="Ruckert C."/>
        </authorList>
    </citation>
    <scope>NUCLEOTIDE SEQUENCE</scope>
    <source>
        <strain evidence="2">JCM 3035</strain>
    </source>
</reference>
<keyword evidence="3" id="KW-1185">Reference proteome</keyword>